<organism evidence="1 2">
    <name type="scientific">Vibrio vulnificus (strain YJ016)</name>
    <dbReference type="NCBI Taxonomy" id="196600"/>
    <lineage>
        <taxon>Bacteria</taxon>
        <taxon>Pseudomonadati</taxon>
        <taxon>Pseudomonadota</taxon>
        <taxon>Gammaproteobacteria</taxon>
        <taxon>Vibrionales</taxon>
        <taxon>Vibrionaceae</taxon>
        <taxon>Vibrio</taxon>
    </lineage>
</organism>
<dbReference type="InterPro" id="IPR006311">
    <property type="entry name" value="TAT_signal"/>
</dbReference>
<dbReference type="Proteomes" id="UP000002675">
    <property type="component" value="Chromosome II"/>
</dbReference>
<evidence type="ECO:0000313" key="1">
    <source>
        <dbReference type="EMBL" id="BAC96931.1"/>
    </source>
</evidence>
<dbReference type="InterPro" id="IPR010869">
    <property type="entry name" value="DUF1501"/>
</dbReference>
<accession>Q7MDY0</accession>
<dbReference type="PROSITE" id="PS51318">
    <property type="entry name" value="TAT"/>
    <property type="match status" value="1"/>
</dbReference>
<evidence type="ECO:0008006" key="3">
    <source>
        <dbReference type="Google" id="ProtNLM"/>
    </source>
</evidence>
<dbReference type="HOGENOM" id="CLU_032896_1_0_6"/>
<gene>
    <name evidence="1" type="ordered locus">VVA0905</name>
</gene>
<reference evidence="1 2" key="1">
    <citation type="journal article" date="2003" name="Genome Res.">
        <title>Comparative genome analysis of Vibrio vulnificus, a marine pathogen.</title>
        <authorList>
            <person name="Chen C.Y."/>
            <person name="Wu K.M."/>
            <person name="Chang Y.C."/>
            <person name="Chang C.H."/>
            <person name="Tsai H.C."/>
            <person name="Liao T.L."/>
            <person name="Liu Y.M."/>
            <person name="Chen H.J."/>
            <person name="Shen A.B."/>
            <person name="Li J.C."/>
            <person name="Su T.L."/>
            <person name="Shao C.P."/>
            <person name="Lee C.T."/>
            <person name="Hor L.I."/>
            <person name="Tsai S.F."/>
        </authorList>
    </citation>
    <scope>NUCLEOTIDE SEQUENCE [LARGE SCALE GENOMIC DNA]</scope>
    <source>
        <strain evidence="1 2">YJ016</strain>
    </source>
</reference>
<dbReference type="AlphaFoldDB" id="Q7MDY0"/>
<dbReference type="PANTHER" id="PTHR43737">
    <property type="entry name" value="BLL7424 PROTEIN"/>
    <property type="match status" value="1"/>
</dbReference>
<dbReference type="EMBL" id="BA000038">
    <property type="protein sequence ID" value="BAC96931.1"/>
    <property type="molecule type" value="Genomic_DNA"/>
</dbReference>
<sequence>MTIQKAMSPKPSFHRFYSSPYRAKNSLSKSEDKKMKLSRRHFLHASATLSFAGTFGFSLPAHAGSDFKALVCIYLAGGNDAINTVLAKDNEHYLQYKNVRGNLALSQSQIIPLSLKAQDNQGKPVTLGLHPAMSKLANVFNQGDANVVLNSGILCQPTTKQQILDGTAMLPEQLFSHNSQSDEWMRGAANSGINLGWAGRLLDALSCQSSVTPLYSVHGDSLWLRASEYQQVVLRKDRAVELNGLADSGLSDLYDEMLAFESESPFQRQFRRMVNHSRAVSHTLSQTLDSVPDNPMFTSSDLGKQLNTVFKLISQHQALGQSRQIYFVKQTGYDVHDTQLTQHPALLEDLSDNMYALHQALGEYQLGDSVTTFTMSDFGRRMASNGNGTDHGWGGHQIIMGKGVLSENAIGHWPTLKIDGEDDYSKGRLIPRIAADQVHGTLAKWMGVHDDQLMRYVLPNLANFPDGDLGFL</sequence>
<proteinExistence type="predicted"/>
<dbReference type="eggNOG" id="COG4102">
    <property type="taxonomic scope" value="Bacteria"/>
</dbReference>
<dbReference type="Pfam" id="PF07394">
    <property type="entry name" value="DUF1501"/>
    <property type="match status" value="1"/>
</dbReference>
<dbReference type="STRING" id="672.VV93_v1c38480"/>
<dbReference type="KEGG" id="vvy:VVA0905"/>
<evidence type="ECO:0000313" key="2">
    <source>
        <dbReference type="Proteomes" id="UP000002675"/>
    </source>
</evidence>
<protein>
    <recommendedName>
        <fullName evidence="3">DUF1501 domain-containing protein</fullName>
    </recommendedName>
</protein>
<name>Q7MDY0_VIBVY</name>
<dbReference type="PANTHER" id="PTHR43737:SF1">
    <property type="entry name" value="DUF1501 DOMAIN-CONTAINING PROTEIN"/>
    <property type="match status" value="1"/>
</dbReference>